<reference evidence="2 3" key="1">
    <citation type="submission" date="2019-12" db="EMBL/GenBank/DDBJ databases">
        <authorList>
            <person name="Scholz U."/>
            <person name="Mascher M."/>
            <person name="Fiebig A."/>
        </authorList>
    </citation>
    <scope>NUCLEOTIDE SEQUENCE</scope>
</reference>
<feature type="region of interest" description="Disordered" evidence="1">
    <location>
        <begin position="438"/>
        <end position="457"/>
    </location>
</feature>
<dbReference type="SUPFAM" id="SSF50978">
    <property type="entry name" value="WD40 repeat-like"/>
    <property type="match status" value="1"/>
</dbReference>
<proteinExistence type="predicted"/>
<gene>
    <name evidence="2" type="ORF">SI7747_07009316</name>
</gene>
<evidence type="ECO:0000256" key="1">
    <source>
        <dbReference type="SAM" id="MobiDB-lite"/>
    </source>
</evidence>
<protein>
    <submittedName>
        <fullName evidence="2">Uncharacterized protein</fullName>
    </submittedName>
</protein>
<dbReference type="PANTHER" id="PTHR22715:SF1">
    <property type="entry name" value="DNA BINDING PROTEIN"/>
    <property type="match status" value="1"/>
</dbReference>
<dbReference type="EMBL" id="CACRZD030000007">
    <property type="protein sequence ID" value="CAA6662931.1"/>
    <property type="molecule type" value="Genomic_DNA"/>
</dbReference>
<dbReference type="PANTHER" id="PTHR22715">
    <property type="entry name" value="TRANSFORMING GROWTH FACTOR BETA REGULATED GENE 1"/>
    <property type="match status" value="1"/>
</dbReference>
<dbReference type="Gene3D" id="2.130.10.10">
    <property type="entry name" value="YVTN repeat-like/Quinoprotein amine dehydrogenase"/>
    <property type="match status" value="1"/>
</dbReference>
<keyword evidence="3" id="KW-1185">Reference proteome</keyword>
<accession>A0A7I8J0I1</accession>
<dbReference type="Proteomes" id="UP001189122">
    <property type="component" value="Unassembled WGS sequence"/>
</dbReference>
<dbReference type="InterPro" id="IPR040092">
    <property type="entry name" value="TBRG1"/>
</dbReference>
<evidence type="ECO:0000313" key="3">
    <source>
        <dbReference type="Proteomes" id="UP001189122"/>
    </source>
</evidence>
<evidence type="ECO:0000313" key="2">
    <source>
        <dbReference type="EMBL" id="CAA2623385.1"/>
    </source>
</evidence>
<dbReference type="GO" id="GO:0051726">
    <property type="term" value="P:regulation of cell cycle"/>
    <property type="evidence" value="ECO:0007669"/>
    <property type="project" value="TreeGrafter"/>
</dbReference>
<dbReference type="InterPro" id="IPR015943">
    <property type="entry name" value="WD40/YVTN_repeat-like_dom_sf"/>
</dbReference>
<name>A0A7I8J0I1_SPIIN</name>
<sequence length="1153" mass="126736">MEQKVPGSKVFQRTDLLVYLGKQHGTGKRSKRHKNENTKAGSVDCTNRFLNQDLNHDMDIFPPKQVDMPCLEKDASWDGDICCDIISQDLINSRFSQNELQERRPTLVESKLNSASQIDNSSAKSGQSDCFVRDNSISCEHSRSPHYEDFNSNVKTKGLSAKTKDVNARDLHIPNVLDNVQDKVDGFSLVNDKGRSFSEKGKVVASTLMQGADVSCSYGLSAHDAPKKFIIEGGSITERNDQIMECNPDVDTSAILTIEPPAAYMDGNRDPEFNRIDFSGNDLARSMMTYQRRMQKHEQRKKSATHLDQIQVDSTVGSVAKYKSNDFPSQGPYTESPINGAGQRIKRSLFHKVTVECDLGNDIGKEPLTCRNSADVQFIVQDSFEDDQYAHDVSVVQKSLLGFDDNQPRLDSTQNSFKGNQLSQNDKCVRRQSDSEFGIDEDDKMGLPCDGDPHKAEPLSNNSSSSCLRRKFNDTCVDKKEDIFQSTHCFAVCTFEGTAALETCDIVHHNFPPLEPEVISGNVEEILYHSQLDIGAIRKRKAEYCRGFNSMQANPNFDGSLGIDERGADIRNATDATYISFHGKTIAGCIEEDSCSLTETANGLASGAFALQASNKYKVPFSESIICRDMNDGKIMEAYAAKCVKSAANRQLEIDSRGIDEKASLISEERLKISDNICESIGLVFNAITPAPQNREALGHLSDAANDLKFIHTNVKTNDTNPCSDNNAAAGDCHEQIPVLQVSRKQAFDESNPSDLSCSGQELPVEYVASDPPNDFSYLDLSEAQPLFGSSSVSMKPDEQLEDFVELIGCYLHPHCIRSILLNVKEGTLHVCTLCGPSEGAEGVIFVYQIPMKKEINFPSFLGYTSVMFPIRENGHHQSIPIERCGLQFTPDGEYLVFSNGIKAPSCREKIFRCRCSICKLECGEDNAINVVHLELGYVSTVSKLKTVQNIYCILVCESNHLLAVEESGSLLVWLMNPSWRSSQEEFILPGFDSMEPSAIELKQIPKCASIIVGHDGAGGFCLWDVSKRIKLSKFSTLGDVVSQVVPVGWLTNVEISRTGAPPTGNVLLSGSSVSFVGALSDLGIAGMSDGHVYMWELTTGTKLADLHPFTGGGGGISCIVADEKSGVFAVAGDGCELRIYLRSKMACPTPRR</sequence>
<dbReference type="EMBL" id="LR743594">
    <property type="protein sequence ID" value="CAA2623385.1"/>
    <property type="molecule type" value="Genomic_DNA"/>
</dbReference>
<dbReference type="GO" id="GO:0005634">
    <property type="term" value="C:nucleus"/>
    <property type="evidence" value="ECO:0007669"/>
    <property type="project" value="TreeGrafter"/>
</dbReference>
<dbReference type="AlphaFoldDB" id="A0A7I8J0I1"/>
<organism evidence="2">
    <name type="scientific">Spirodela intermedia</name>
    <name type="common">Intermediate duckweed</name>
    <dbReference type="NCBI Taxonomy" id="51605"/>
    <lineage>
        <taxon>Eukaryota</taxon>
        <taxon>Viridiplantae</taxon>
        <taxon>Streptophyta</taxon>
        <taxon>Embryophyta</taxon>
        <taxon>Tracheophyta</taxon>
        <taxon>Spermatophyta</taxon>
        <taxon>Magnoliopsida</taxon>
        <taxon>Liliopsida</taxon>
        <taxon>Araceae</taxon>
        <taxon>Lemnoideae</taxon>
        <taxon>Spirodela</taxon>
    </lineage>
</organism>
<dbReference type="InterPro" id="IPR036322">
    <property type="entry name" value="WD40_repeat_dom_sf"/>
</dbReference>